<dbReference type="RefSeq" id="WP_184792833.1">
    <property type="nucleotide sequence ID" value="NZ_BONT01000101.1"/>
</dbReference>
<feature type="region of interest" description="Disordered" evidence="1">
    <location>
        <begin position="1"/>
        <end position="54"/>
    </location>
</feature>
<feature type="compositionally biased region" description="Basic and acidic residues" evidence="1">
    <location>
        <begin position="22"/>
        <end position="54"/>
    </location>
</feature>
<evidence type="ECO:0000256" key="1">
    <source>
        <dbReference type="SAM" id="MobiDB-lite"/>
    </source>
</evidence>
<organism evidence="2 3">
    <name type="scientific">Phytomonospora endophytica</name>
    <dbReference type="NCBI Taxonomy" id="714109"/>
    <lineage>
        <taxon>Bacteria</taxon>
        <taxon>Bacillati</taxon>
        <taxon>Actinomycetota</taxon>
        <taxon>Actinomycetes</taxon>
        <taxon>Micromonosporales</taxon>
        <taxon>Micromonosporaceae</taxon>
        <taxon>Phytomonospora</taxon>
    </lineage>
</organism>
<protein>
    <submittedName>
        <fullName evidence="2">Uncharacterized protein</fullName>
    </submittedName>
</protein>
<feature type="compositionally biased region" description="Acidic residues" evidence="1">
    <location>
        <begin position="1"/>
        <end position="15"/>
    </location>
</feature>
<comment type="caution">
    <text evidence="2">The sequence shown here is derived from an EMBL/GenBank/DDBJ whole genome shotgun (WGS) entry which is preliminary data.</text>
</comment>
<reference evidence="2 3" key="1">
    <citation type="submission" date="2020-08" db="EMBL/GenBank/DDBJ databases">
        <title>Genomic Encyclopedia of Type Strains, Phase IV (KMG-IV): sequencing the most valuable type-strain genomes for metagenomic binning, comparative biology and taxonomic classification.</title>
        <authorList>
            <person name="Goeker M."/>
        </authorList>
    </citation>
    <scope>NUCLEOTIDE SEQUENCE [LARGE SCALE GENOMIC DNA]</scope>
    <source>
        <strain evidence="2 3">YIM 65646</strain>
    </source>
</reference>
<dbReference type="AlphaFoldDB" id="A0A841G6Q0"/>
<dbReference type="Proteomes" id="UP000548476">
    <property type="component" value="Unassembled WGS sequence"/>
</dbReference>
<keyword evidence="3" id="KW-1185">Reference proteome</keyword>
<accession>A0A841G6Q0</accession>
<gene>
    <name evidence="2" type="ORF">HNR73_007648</name>
</gene>
<dbReference type="EMBL" id="JACHGT010000025">
    <property type="protein sequence ID" value="MBB6039750.1"/>
    <property type="molecule type" value="Genomic_DNA"/>
</dbReference>
<evidence type="ECO:0000313" key="3">
    <source>
        <dbReference type="Proteomes" id="UP000548476"/>
    </source>
</evidence>
<evidence type="ECO:0000313" key="2">
    <source>
        <dbReference type="EMBL" id="MBB6039750.1"/>
    </source>
</evidence>
<sequence>MTDDEREIDLSDDGGLDILPDQTRDDTDAGWGERRSTVSEDDRRLLDERPPHWE</sequence>
<proteinExistence type="predicted"/>
<name>A0A841G6Q0_9ACTN</name>